<accession>A0A251SEU9</accession>
<dbReference type="GO" id="GO:0004035">
    <property type="term" value="F:alkaline phosphatase activity"/>
    <property type="evidence" value="ECO:0007669"/>
    <property type="project" value="UniProtKB-EC"/>
</dbReference>
<keyword evidence="1" id="KW-0472">Membrane</keyword>
<sequence>MALVKMMMIAIALLFTFTFSVAAEEALVSRIAFGSCANQTSPQPIWDAIVDFKPQVFIWLGDNIYGDIRRPFKLFGNERTIGPWKNVPRFVPSSEDEMQSKYNIAKTNHGYTRLRHIAKVIGTWDDHDYGLNDAGKEFKLKDTNQRLMLDFLDEPHDSPRRKQAGVYASYTFGPEGRRIKVILLDTRYHRDPLRSDGTILGDAQWTWLNKELNGPPSEITIIASSIQVVSNLSACTGPLFYMESWGRFPRERKRLFNLISNSKRDGVFFISGDVHFGEITRYDCATAYPLYDITSSGLTQAVEKVIPSFLHFVLRFLAWVTPTTMRVINNNTCKHRSCTYGQPNFGAIQVNWDANPVKLRFEVRGVSGEAVNSVTTSLPELEASKKRKPDIIKGKQQYCSLEVDLPWLVRHRLAILFTFSVAVVIVVQVGVLYMAISLMVKCLRKCKLD</sequence>
<evidence type="ECO:0000313" key="5">
    <source>
        <dbReference type="EMBL" id="OTF96795.1"/>
    </source>
</evidence>
<dbReference type="EC" id="3.1.3.1" evidence="4"/>
<dbReference type="OrthoDB" id="10266805at2759"/>
<dbReference type="AlphaFoldDB" id="A0A251SEU9"/>
<reference evidence="5" key="2">
    <citation type="submission" date="2017-02" db="EMBL/GenBank/DDBJ databases">
        <title>Sunflower complete genome.</title>
        <authorList>
            <person name="Langlade N."/>
            <person name="Munos S."/>
        </authorList>
    </citation>
    <scope>NUCLEOTIDE SEQUENCE [LARGE SCALE GENOMIC DNA]</scope>
    <source>
        <tissue evidence="5">Leaves</tissue>
    </source>
</reference>
<dbReference type="PANTHER" id="PTHR33987:SF1">
    <property type="entry name" value="CALCINEURIN-LIKE METALLO-PHOSPHOESTERASE SUPERFAMILY PROTEIN"/>
    <property type="match status" value="1"/>
</dbReference>
<evidence type="ECO:0000259" key="3">
    <source>
        <dbReference type="Pfam" id="PF09423"/>
    </source>
</evidence>
<dbReference type="Gramene" id="mRNA:HanXRQr2_Chr14g0620011">
    <property type="protein sequence ID" value="mRNA:HanXRQr2_Chr14g0620011"/>
    <property type="gene ID" value="HanXRQr2_Chr14g0620011"/>
</dbReference>
<protein>
    <submittedName>
        <fullName evidence="4">Alkaline phosphatase</fullName>
        <ecNumber evidence="4">3.1.3.1</ecNumber>
    </submittedName>
    <submittedName>
        <fullName evidence="5">Putative calcineurin-like metallo-phosphoesterase superfamily protein</fullName>
    </submittedName>
</protein>
<keyword evidence="6" id="KW-1185">Reference proteome</keyword>
<feature type="transmembrane region" description="Helical" evidence="1">
    <location>
        <begin position="413"/>
        <end position="440"/>
    </location>
</feature>
<dbReference type="PANTHER" id="PTHR33987">
    <property type="entry name" value="CALCINEURIN-LIKE METALLO-PHOSPHOESTERASE SUPERFAMILY PROTEIN"/>
    <property type="match status" value="1"/>
</dbReference>
<keyword evidence="1" id="KW-1133">Transmembrane helix</keyword>
<dbReference type="InterPro" id="IPR018946">
    <property type="entry name" value="PhoD-like_MPP"/>
</dbReference>
<dbReference type="EMBL" id="MNCJ02000329">
    <property type="protein sequence ID" value="KAF5767065.1"/>
    <property type="molecule type" value="Genomic_DNA"/>
</dbReference>
<dbReference type="OMA" id="EHGFETW"/>
<reference evidence="4 6" key="1">
    <citation type="journal article" date="2017" name="Nature">
        <title>The sunflower genome provides insights into oil metabolism, flowering and Asterid evolution.</title>
        <authorList>
            <person name="Badouin H."/>
            <person name="Gouzy J."/>
            <person name="Grassa C.J."/>
            <person name="Murat F."/>
            <person name="Staton S.E."/>
            <person name="Cottret L."/>
            <person name="Lelandais-Briere C."/>
            <person name="Owens G.L."/>
            <person name="Carrere S."/>
            <person name="Mayjonade B."/>
            <person name="Legrand L."/>
            <person name="Gill N."/>
            <person name="Kane N.C."/>
            <person name="Bowers J.E."/>
            <person name="Hubner S."/>
            <person name="Bellec A."/>
            <person name="Berard A."/>
            <person name="Berges H."/>
            <person name="Blanchet N."/>
            <person name="Boniface M.C."/>
            <person name="Brunel D."/>
            <person name="Catrice O."/>
            <person name="Chaidir N."/>
            <person name="Claudel C."/>
            <person name="Donnadieu C."/>
            <person name="Faraut T."/>
            <person name="Fievet G."/>
            <person name="Helmstetter N."/>
            <person name="King M."/>
            <person name="Knapp S.J."/>
            <person name="Lai Z."/>
            <person name="Le Paslier M.C."/>
            <person name="Lippi Y."/>
            <person name="Lorenzon L."/>
            <person name="Mandel J.R."/>
            <person name="Marage G."/>
            <person name="Marchand G."/>
            <person name="Marquand E."/>
            <person name="Bret-Mestries E."/>
            <person name="Morien E."/>
            <person name="Nambeesan S."/>
            <person name="Nguyen T."/>
            <person name="Pegot-Espagnet P."/>
            <person name="Pouilly N."/>
            <person name="Raftis F."/>
            <person name="Sallet E."/>
            <person name="Schiex T."/>
            <person name="Thomas J."/>
            <person name="Vandecasteele C."/>
            <person name="Vares D."/>
            <person name="Vear F."/>
            <person name="Vautrin S."/>
            <person name="Crespi M."/>
            <person name="Mangin B."/>
            <person name="Burke J.M."/>
            <person name="Salse J."/>
            <person name="Munos S."/>
            <person name="Vincourt P."/>
            <person name="Rieseberg L.H."/>
            <person name="Langlade N.B."/>
        </authorList>
    </citation>
    <scope>NUCLEOTIDE SEQUENCE [LARGE SCALE GENOMIC DNA]</scope>
    <source>
        <strain evidence="6">cv. SF193</strain>
        <tissue evidence="4">Leaves</tissue>
    </source>
</reference>
<evidence type="ECO:0000313" key="6">
    <source>
        <dbReference type="Proteomes" id="UP000215914"/>
    </source>
</evidence>
<evidence type="ECO:0000313" key="4">
    <source>
        <dbReference type="EMBL" id="KAF5767065.1"/>
    </source>
</evidence>
<dbReference type="SUPFAM" id="SSF56300">
    <property type="entry name" value="Metallo-dependent phosphatases"/>
    <property type="match status" value="1"/>
</dbReference>
<keyword evidence="4" id="KW-0378">Hydrolase</keyword>
<dbReference type="STRING" id="4232.A0A251SEU9"/>
<feature type="domain" description="PhoD-like phosphatase metallophosphatase" evidence="3">
    <location>
        <begin position="32"/>
        <end position="285"/>
    </location>
</feature>
<dbReference type="Proteomes" id="UP000215914">
    <property type="component" value="Chromosome 14"/>
</dbReference>
<dbReference type="Gene3D" id="3.60.21.70">
    <property type="entry name" value="PhoD-like phosphatase"/>
    <property type="match status" value="1"/>
</dbReference>
<keyword evidence="2" id="KW-0732">Signal</keyword>
<name>A0A251SEU9_HELAN</name>
<evidence type="ECO:0000256" key="1">
    <source>
        <dbReference type="SAM" id="Phobius"/>
    </source>
</evidence>
<dbReference type="InParanoid" id="A0A251SEU9"/>
<dbReference type="Pfam" id="PF09423">
    <property type="entry name" value="PhoD"/>
    <property type="match status" value="1"/>
</dbReference>
<dbReference type="InterPro" id="IPR038607">
    <property type="entry name" value="PhoD-like_sf"/>
</dbReference>
<dbReference type="FunCoup" id="A0A251SEU9">
    <property type="interactions" value="257"/>
</dbReference>
<proteinExistence type="predicted"/>
<feature type="chain" id="PRO_5041059665" evidence="2">
    <location>
        <begin position="23"/>
        <end position="449"/>
    </location>
</feature>
<reference evidence="4" key="3">
    <citation type="submission" date="2020-06" db="EMBL/GenBank/DDBJ databases">
        <title>Helianthus annuus Genome sequencing and assembly Release 2.</title>
        <authorList>
            <person name="Gouzy J."/>
            <person name="Langlade N."/>
            <person name="Munos S."/>
        </authorList>
    </citation>
    <scope>NUCLEOTIDE SEQUENCE</scope>
    <source>
        <tissue evidence="4">Leaves</tissue>
    </source>
</reference>
<dbReference type="InterPro" id="IPR029052">
    <property type="entry name" value="Metallo-depent_PP-like"/>
</dbReference>
<organism evidence="5 6">
    <name type="scientific">Helianthus annuus</name>
    <name type="common">Common sunflower</name>
    <dbReference type="NCBI Taxonomy" id="4232"/>
    <lineage>
        <taxon>Eukaryota</taxon>
        <taxon>Viridiplantae</taxon>
        <taxon>Streptophyta</taxon>
        <taxon>Embryophyta</taxon>
        <taxon>Tracheophyta</taxon>
        <taxon>Spermatophyta</taxon>
        <taxon>Magnoliopsida</taxon>
        <taxon>eudicotyledons</taxon>
        <taxon>Gunneridae</taxon>
        <taxon>Pentapetalae</taxon>
        <taxon>asterids</taxon>
        <taxon>campanulids</taxon>
        <taxon>Asterales</taxon>
        <taxon>Asteraceae</taxon>
        <taxon>Asteroideae</taxon>
        <taxon>Heliantheae alliance</taxon>
        <taxon>Heliantheae</taxon>
        <taxon>Helianthus</taxon>
    </lineage>
</organism>
<dbReference type="EMBL" id="CM007903">
    <property type="protein sequence ID" value="OTF96795.1"/>
    <property type="molecule type" value="Genomic_DNA"/>
</dbReference>
<feature type="signal peptide" evidence="2">
    <location>
        <begin position="1"/>
        <end position="22"/>
    </location>
</feature>
<keyword evidence="1" id="KW-0812">Transmembrane</keyword>
<dbReference type="CDD" id="cd07389">
    <property type="entry name" value="MPP_PhoD"/>
    <property type="match status" value="1"/>
</dbReference>
<evidence type="ECO:0000256" key="2">
    <source>
        <dbReference type="SAM" id="SignalP"/>
    </source>
</evidence>
<gene>
    <name evidence="5" type="ORF">HannXRQ_Chr14g0427501</name>
    <name evidence="4" type="ORF">HanXRQr2_Chr14g0620011</name>
</gene>